<accession>A0AAQ3SIA6</accession>
<dbReference type="AlphaFoldDB" id="A0AAQ3SIA6"/>
<gene>
    <name evidence="2" type="ORF">U9M48_005197</name>
</gene>
<evidence type="ECO:0000313" key="2">
    <source>
        <dbReference type="EMBL" id="WVZ54391.1"/>
    </source>
</evidence>
<feature type="compositionally biased region" description="Pro residues" evidence="1">
    <location>
        <begin position="22"/>
        <end position="34"/>
    </location>
</feature>
<dbReference type="EMBL" id="CP144745">
    <property type="protein sequence ID" value="WVZ54391.1"/>
    <property type="molecule type" value="Genomic_DNA"/>
</dbReference>
<feature type="compositionally biased region" description="Low complexity" evidence="1">
    <location>
        <begin position="50"/>
        <end position="61"/>
    </location>
</feature>
<name>A0AAQ3SIA6_PASNO</name>
<dbReference type="Proteomes" id="UP001341281">
    <property type="component" value="Chromosome 01"/>
</dbReference>
<organism evidence="2 3">
    <name type="scientific">Paspalum notatum var. saurae</name>
    <dbReference type="NCBI Taxonomy" id="547442"/>
    <lineage>
        <taxon>Eukaryota</taxon>
        <taxon>Viridiplantae</taxon>
        <taxon>Streptophyta</taxon>
        <taxon>Embryophyta</taxon>
        <taxon>Tracheophyta</taxon>
        <taxon>Spermatophyta</taxon>
        <taxon>Magnoliopsida</taxon>
        <taxon>Liliopsida</taxon>
        <taxon>Poales</taxon>
        <taxon>Poaceae</taxon>
        <taxon>PACMAD clade</taxon>
        <taxon>Panicoideae</taxon>
        <taxon>Andropogonodae</taxon>
        <taxon>Paspaleae</taxon>
        <taxon>Paspalinae</taxon>
        <taxon>Paspalum</taxon>
    </lineage>
</organism>
<feature type="region of interest" description="Disordered" evidence="1">
    <location>
        <begin position="1"/>
        <end position="61"/>
    </location>
</feature>
<evidence type="ECO:0000256" key="1">
    <source>
        <dbReference type="SAM" id="MobiDB-lite"/>
    </source>
</evidence>
<keyword evidence="3" id="KW-1185">Reference proteome</keyword>
<proteinExistence type="predicted"/>
<feature type="compositionally biased region" description="Low complexity" evidence="1">
    <location>
        <begin position="9"/>
        <end position="21"/>
    </location>
</feature>
<sequence length="61" mass="6476">MPDVGRIDPSAPRARPTISSPSPSPSPFPLPLPVPRRSVWPQTPPPSPSPRRAAPRLAAHA</sequence>
<protein>
    <submittedName>
        <fullName evidence="2">Uncharacterized protein</fullName>
    </submittedName>
</protein>
<evidence type="ECO:0000313" key="3">
    <source>
        <dbReference type="Proteomes" id="UP001341281"/>
    </source>
</evidence>
<reference evidence="2 3" key="1">
    <citation type="submission" date="2024-02" db="EMBL/GenBank/DDBJ databases">
        <title>High-quality chromosome-scale genome assembly of Pensacola bahiagrass (Paspalum notatum Flugge var. saurae).</title>
        <authorList>
            <person name="Vega J.M."/>
            <person name="Podio M."/>
            <person name="Orjuela J."/>
            <person name="Siena L.A."/>
            <person name="Pessino S.C."/>
            <person name="Combes M.C."/>
            <person name="Mariac C."/>
            <person name="Albertini E."/>
            <person name="Pupilli F."/>
            <person name="Ortiz J.P.A."/>
            <person name="Leblanc O."/>
        </authorList>
    </citation>
    <scope>NUCLEOTIDE SEQUENCE [LARGE SCALE GENOMIC DNA]</scope>
    <source>
        <strain evidence="2">R1</strain>
        <tissue evidence="2">Leaf</tissue>
    </source>
</reference>